<proteinExistence type="predicted"/>
<feature type="region of interest" description="Disordered" evidence="1">
    <location>
        <begin position="1"/>
        <end position="141"/>
    </location>
</feature>
<comment type="caution">
    <text evidence="2">The sequence shown here is derived from an EMBL/GenBank/DDBJ whole genome shotgun (WGS) entry which is preliminary data.</text>
</comment>
<dbReference type="Proteomes" id="UP000186817">
    <property type="component" value="Unassembled WGS sequence"/>
</dbReference>
<feature type="compositionally biased region" description="Polar residues" evidence="1">
    <location>
        <begin position="1"/>
        <end position="17"/>
    </location>
</feature>
<feature type="compositionally biased region" description="Basic and acidic residues" evidence="1">
    <location>
        <begin position="70"/>
        <end position="103"/>
    </location>
</feature>
<evidence type="ECO:0000313" key="2">
    <source>
        <dbReference type="EMBL" id="OLP89056.1"/>
    </source>
</evidence>
<feature type="compositionally biased region" description="Basic and acidic residues" evidence="1">
    <location>
        <begin position="126"/>
        <end position="136"/>
    </location>
</feature>
<protein>
    <submittedName>
        <fullName evidence="2">Uncharacterized protein</fullName>
    </submittedName>
</protein>
<organism evidence="2 3">
    <name type="scientific">Symbiodinium microadriaticum</name>
    <name type="common">Dinoflagellate</name>
    <name type="synonym">Zooxanthella microadriatica</name>
    <dbReference type="NCBI Taxonomy" id="2951"/>
    <lineage>
        <taxon>Eukaryota</taxon>
        <taxon>Sar</taxon>
        <taxon>Alveolata</taxon>
        <taxon>Dinophyceae</taxon>
        <taxon>Suessiales</taxon>
        <taxon>Symbiodiniaceae</taxon>
        <taxon>Symbiodinium</taxon>
    </lineage>
</organism>
<feature type="compositionally biased region" description="Low complexity" evidence="1">
    <location>
        <begin position="43"/>
        <end position="67"/>
    </location>
</feature>
<keyword evidence="3" id="KW-1185">Reference proteome</keyword>
<evidence type="ECO:0000256" key="1">
    <source>
        <dbReference type="SAM" id="MobiDB-lite"/>
    </source>
</evidence>
<reference evidence="2 3" key="1">
    <citation type="submission" date="2016-02" db="EMBL/GenBank/DDBJ databases">
        <title>Genome analysis of coral dinoflagellate symbionts highlights evolutionary adaptations to a symbiotic lifestyle.</title>
        <authorList>
            <person name="Aranda M."/>
            <person name="Li Y."/>
            <person name="Liew Y.J."/>
            <person name="Baumgarten S."/>
            <person name="Simakov O."/>
            <person name="Wilson M."/>
            <person name="Piel J."/>
            <person name="Ashoor H."/>
            <person name="Bougouffa S."/>
            <person name="Bajic V.B."/>
            <person name="Ryu T."/>
            <person name="Ravasi T."/>
            <person name="Bayer T."/>
            <person name="Micklem G."/>
            <person name="Kim H."/>
            <person name="Bhak J."/>
            <person name="Lajeunesse T.C."/>
            <person name="Voolstra C.R."/>
        </authorList>
    </citation>
    <scope>NUCLEOTIDE SEQUENCE [LARGE SCALE GENOMIC DNA]</scope>
    <source>
        <strain evidence="2 3">CCMP2467</strain>
    </source>
</reference>
<accession>A0A1Q9D1M2</accession>
<dbReference type="EMBL" id="LSRX01000779">
    <property type="protein sequence ID" value="OLP89056.1"/>
    <property type="molecule type" value="Genomic_DNA"/>
</dbReference>
<sequence>MSCIQSAVTELSDSGSDQEPAVAKTSQPQPASKVVIKKPVDSSKPQPKATPTQKKKPAAAVKPTSKAAGKKQEHAPKPSKTESKTVETRTAEGEHVEHPKNDENSSGSKVTPETENSSSSKKTPKRKMETNEDQKGYKLRPYTGTHAMAIQHTTGEKKQVLQVKVKGASIQQNTEVAEVLLKLLRDGHPVQEVMSMKEQLCSELKEKLQGTS</sequence>
<dbReference type="OrthoDB" id="431004at2759"/>
<gene>
    <name evidence="2" type="ORF">AK812_SmicGene29519</name>
</gene>
<dbReference type="AlphaFoldDB" id="A0A1Q9D1M2"/>
<name>A0A1Q9D1M2_SYMMI</name>
<feature type="compositionally biased region" description="Polar residues" evidence="1">
    <location>
        <begin position="104"/>
        <end position="121"/>
    </location>
</feature>
<evidence type="ECO:0000313" key="3">
    <source>
        <dbReference type="Proteomes" id="UP000186817"/>
    </source>
</evidence>